<dbReference type="Gene3D" id="3.40.50.410">
    <property type="entry name" value="von Willebrand factor, type A domain"/>
    <property type="match status" value="1"/>
</dbReference>
<proteinExistence type="predicted"/>
<gene>
    <name evidence="2" type="ORF">H0N91_11660</name>
</gene>
<dbReference type="Pfam" id="PF00092">
    <property type="entry name" value="VWA"/>
    <property type="match status" value="1"/>
</dbReference>
<dbReference type="InterPro" id="IPR036465">
    <property type="entry name" value="vWFA_dom_sf"/>
</dbReference>
<dbReference type="PANTHER" id="PTHR41248">
    <property type="entry name" value="NORD PROTEIN"/>
    <property type="match status" value="1"/>
</dbReference>
<dbReference type="InterPro" id="IPR051928">
    <property type="entry name" value="NorD/CobT"/>
</dbReference>
<accession>A0A1I5QAR4</accession>
<evidence type="ECO:0000313" key="2">
    <source>
        <dbReference type="EMBL" id="NZA38768.1"/>
    </source>
</evidence>
<evidence type="ECO:0000259" key="1">
    <source>
        <dbReference type="SMART" id="SM00327"/>
    </source>
</evidence>
<comment type="caution">
    <text evidence="2">The sequence shown here is derived from an EMBL/GenBank/DDBJ whole genome shotgun (WGS) entry which is preliminary data.</text>
</comment>
<evidence type="ECO:0000313" key="3">
    <source>
        <dbReference type="Proteomes" id="UP000586254"/>
    </source>
</evidence>
<dbReference type="SMART" id="SM00327">
    <property type="entry name" value="VWA"/>
    <property type="match status" value="1"/>
</dbReference>
<sequence>MTEPAKWVYDDLDFDNRVTNLMWTISGNYDENMDAGEKSFISRDVALYQGITAGGRRKYINWDAVKRFIISRVKAGMDKDVLLGLIQMATDVLVEEKLMEERPGIYDIRKKAYDDILSDYFRMHTDNLLEKARHALVLEKVGKTPRMDVATNGLISDIKSLSGCEDTIEMLKGVEAVYIKYFPIYVYSEDGEVIGEERRSDAEPSDFNDFMMEEFYDDALEEEMQLDESLDEIAESLLGDSGEGSGLNSDVKSNRVLRIKAEDLDKIYEKVSYHFGKTYLSTPEVRRLQNRVCRDVHENCRIHLTDGVIRSNCDNGFQKNLVGRHKVKNTLAYGVNKRIHKRNIHKLRDSIARTLVQEEFKDEIPSDQGMLVPNKLWRVGRSSNTKVFVRTLDNDKGSYVVDILIDSSGSQRRNQALVASQAYVLAQALTLNGIPNRVMGFNSFLDYTILKRYRDYESSLRANENIFEYYCTGNNRDGLAIKAVVEELKSRPEDNKILIVLSDGRPNDIKVGKGQSQTLEEAYRGATAVRDTAIEVRRARQQGIMVLGVFTGKERDLPAEKLIYGKDFAYIKDINRFADLVIKYLKQVITN</sequence>
<dbReference type="RefSeq" id="WP_090414741.1">
    <property type="nucleotide sequence ID" value="NZ_CABJAI010000011.1"/>
</dbReference>
<organism evidence="2 3">
    <name type="scientific">Eubacterium callanderi</name>
    <dbReference type="NCBI Taxonomy" id="53442"/>
    <lineage>
        <taxon>Bacteria</taxon>
        <taxon>Bacillati</taxon>
        <taxon>Bacillota</taxon>
        <taxon>Clostridia</taxon>
        <taxon>Eubacteriales</taxon>
        <taxon>Eubacteriaceae</taxon>
        <taxon>Eubacterium</taxon>
    </lineage>
</organism>
<name>A0A1I5QAR4_9FIRM</name>
<protein>
    <submittedName>
        <fullName evidence="2">Nitric oxide reductase activation-like protein</fullName>
    </submittedName>
</protein>
<dbReference type="InterPro" id="IPR002035">
    <property type="entry name" value="VWF_A"/>
</dbReference>
<dbReference type="AlphaFoldDB" id="A0A1I5QAR4"/>
<dbReference type="SUPFAM" id="SSF53300">
    <property type="entry name" value="vWA-like"/>
    <property type="match status" value="1"/>
</dbReference>
<dbReference type="PANTHER" id="PTHR41248:SF1">
    <property type="entry name" value="NORD PROTEIN"/>
    <property type="match status" value="1"/>
</dbReference>
<feature type="domain" description="VWFA" evidence="1">
    <location>
        <begin position="398"/>
        <end position="586"/>
    </location>
</feature>
<dbReference type="Proteomes" id="UP000586254">
    <property type="component" value="Unassembled WGS sequence"/>
</dbReference>
<dbReference type="EMBL" id="JACCKS010000012">
    <property type="protein sequence ID" value="NZA38768.1"/>
    <property type="molecule type" value="Genomic_DNA"/>
</dbReference>
<reference evidence="2 3" key="1">
    <citation type="submission" date="2020-07" db="EMBL/GenBank/DDBJ databases">
        <title>Organ Donor 1.</title>
        <authorList>
            <person name="Marsh A.J."/>
            <person name="Azcarate-Peril M.A."/>
        </authorList>
    </citation>
    <scope>NUCLEOTIDE SEQUENCE [LARGE SCALE GENOMIC DNA]</scope>
    <source>
        <strain evidence="2 3">AMC0717</strain>
    </source>
</reference>